<dbReference type="InterPro" id="IPR011650">
    <property type="entry name" value="Peptidase_M20_dimer"/>
</dbReference>
<dbReference type="AlphaFoldDB" id="A0A5N5QLN0"/>
<comment type="similarity">
    <text evidence="1">Belongs to the peptidase M20A family.</text>
</comment>
<accession>A0A5N5QLN0</accession>
<dbReference type="InterPro" id="IPR002933">
    <property type="entry name" value="Peptidase_M20"/>
</dbReference>
<dbReference type="Pfam" id="PF01546">
    <property type="entry name" value="Peptidase_M20"/>
    <property type="match status" value="2"/>
</dbReference>
<proteinExistence type="inferred from homology"/>
<dbReference type="Proteomes" id="UP000383932">
    <property type="component" value="Unassembled WGS sequence"/>
</dbReference>
<dbReference type="NCBIfam" id="TIGR01891">
    <property type="entry name" value="amidohydrolases"/>
    <property type="match status" value="1"/>
</dbReference>
<dbReference type="InterPro" id="IPR052030">
    <property type="entry name" value="Peptidase_M20/M20A_hydrolases"/>
</dbReference>
<protein>
    <submittedName>
        <fullName evidence="3">Amidohydrolase-like protein</fullName>
    </submittedName>
</protein>
<dbReference type="Gene3D" id="3.40.630.10">
    <property type="entry name" value="Zn peptidases"/>
    <property type="match status" value="2"/>
</dbReference>
<dbReference type="PANTHER" id="PTHR30575">
    <property type="entry name" value="PEPTIDASE M20"/>
    <property type="match status" value="1"/>
</dbReference>
<feature type="domain" description="Peptidase M20 dimerisation" evidence="2">
    <location>
        <begin position="200"/>
        <end position="284"/>
    </location>
</feature>
<dbReference type="SUPFAM" id="SSF53187">
    <property type="entry name" value="Zn-dependent exopeptidases"/>
    <property type="match status" value="2"/>
</dbReference>
<dbReference type="SUPFAM" id="SSF55031">
    <property type="entry name" value="Bacterial exopeptidase dimerisation domain"/>
    <property type="match status" value="2"/>
</dbReference>
<dbReference type="EMBL" id="SSOP01000065">
    <property type="protein sequence ID" value="KAB5592411.1"/>
    <property type="molecule type" value="Genomic_DNA"/>
</dbReference>
<gene>
    <name evidence="3" type="ORF">CTheo_4119</name>
</gene>
<dbReference type="Gene3D" id="3.30.70.360">
    <property type="match status" value="2"/>
</dbReference>
<evidence type="ECO:0000259" key="2">
    <source>
        <dbReference type="Pfam" id="PF07687"/>
    </source>
</evidence>
<name>A0A5N5QLN0_9AGAM</name>
<keyword evidence="4" id="KW-1185">Reference proteome</keyword>
<dbReference type="OrthoDB" id="6119954at2759"/>
<organism evidence="3 4">
    <name type="scientific">Ceratobasidium theobromae</name>
    <dbReference type="NCBI Taxonomy" id="1582974"/>
    <lineage>
        <taxon>Eukaryota</taxon>
        <taxon>Fungi</taxon>
        <taxon>Dikarya</taxon>
        <taxon>Basidiomycota</taxon>
        <taxon>Agaricomycotina</taxon>
        <taxon>Agaricomycetes</taxon>
        <taxon>Cantharellales</taxon>
        <taxon>Ceratobasidiaceae</taxon>
        <taxon>Ceratobasidium</taxon>
    </lineage>
</organism>
<dbReference type="InterPro" id="IPR036264">
    <property type="entry name" value="Bact_exopeptidase_dim_dom"/>
</dbReference>
<evidence type="ECO:0000313" key="4">
    <source>
        <dbReference type="Proteomes" id="UP000383932"/>
    </source>
</evidence>
<dbReference type="GO" id="GO:0016805">
    <property type="term" value="F:dipeptidase activity"/>
    <property type="evidence" value="ECO:0007669"/>
    <property type="project" value="TreeGrafter"/>
</dbReference>
<keyword evidence="3" id="KW-0378">Hydrolase</keyword>
<dbReference type="PANTHER" id="PTHR30575:SF0">
    <property type="entry name" value="XAA-ARG DIPEPTIDASE"/>
    <property type="match status" value="1"/>
</dbReference>
<dbReference type="Pfam" id="PF07687">
    <property type="entry name" value="M20_dimer"/>
    <property type="match status" value="2"/>
</dbReference>
<evidence type="ECO:0000313" key="3">
    <source>
        <dbReference type="EMBL" id="KAB5592411.1"/>
    </source>
</evidence>
<dbReference type="FunFam" id="3.30.70.360:FF:000004">
    <property type="entry name" value="Peptidase M20 domain-containing protein 2"/>
    <property type="match status" value="2"/>
</dbReference>
<dbReference type="CDD" id="cd05672">
    <property type="entry name" value="M20_ACY1L2-like"/>
    <property type="match status" value="2"/>
</dbReference>
<evidence type="ECO:0000256" key="1">
    <source>
        <dbReference type="ARBA" id="ARBA00006247"/>
    </source>
</evidence>
<feature type="domain" description="Peptidase M20 dimerisation" evidence="2">
    <location>
        <begin position="694"/>
        <end position="778"/>
    </location>
</feature>
<reference evidence="3 4" key="1">
    <citation type="journal article" date="2019" name="Fungal Biol. Biotechnol.">
        <title>Draft genome sequence of fastidious pathogen Ceratobasidium theobromae, which causes vascular-streak dieback in Theobroma cacao.</title>
        <authorList>
            <person name="Ali S.S."/>
            <person name="Asman A."/>
            <person name="Shao J."/>
            <person name="Firmansyah A.P."/>
            <person name="Susilo A.W."/>
            <person name="Rosmana A."/>
            <person name="McMahon P."/>
            <person name="Junaid M."/>
            <person name="Guest D."/>
            <person name="Kheng T.Y."/>
            <person name="Meinhardt L.W."/>
            <person name="Bailey B.A."/>
        </authorList>
    </citation>
    <scope>NUCLEOTIDE SEQUENCE [LARGE SCALE GENOMIC DNA]</scope>
    <source>
        <strain evidence="3 4">CT2</strain>
    </source>
</reference>
<dbReference type="InterPro" id="IPR017439">
    <property type="entry name" value="Amidohydrolase"/>
</dbReference>
<sequence>MTSGILYPEAMDVGDLLIDELSLPLRELSLEIHENPGLGWDVGHAHDVLTQFLEERGFTVTRHYLADQLPGNTAWRGEFVLPAKTGEPLRVVGFNSEMDALPGIGHACGHNLIAIAGVAAALGLRAAMKKHEIPGKIVILGTPAEEKGMGKEWLLRAGAYKEMDICLMAHPGPGNDRGTSTPRSLAAQSFIVEYKGQTRVHAHAGATPWEGRNALDAAFVAYSALSALRQQMHPSLRLHGIIEGQDWTQNVIPGSAKMTYGIRAPTWEEAVTLRARVNKCFEAGALATSCSISISEEDAMKDLRQNTVLSDEFASIIENRHNYSFKPNDTIGASTDFGNVTSGMNGLIILAVITTFVTSPVQISVEKAITPNGSGGNHTREFTEAARTQEAHERTLVVSKGLATVGLRALLDESFLQSVCETAQQSKLGSSKLADRTSEANELCQSTPPLTYETGAEMLVSIDELAKLGFLSATFRLSGSDLPLPYPNKFKSPTMTSNIPYPEAMDAGDLLIDELSLPLRELCLEIHENPELGWDVRHAHNALTQFLEDHGFTVTRHYLADQLPGNTAWRGEFTLPAKTGEPLRVVGFNSEMDALPGIGHACGHNLIAIAGVAAALGLRAAMKKHEIPGKIVILGTPDEEKGMGKEWLLRAGAYKEMDVCLMVHPGPGDDRGTSIPRSLALQSLTVEYGGQTLRSAHAGASPWEGKNALDAAFVAYSALSALRQQMHPSLRLHGIIEGQDWSTNVIPGNAKMTYDIRAPTWEEVVTLRARVDKCFEAGALATSCSVSISEGDSLKDLRQNNVLADEFGVIMNHRHNHLFNPNDPLGASTDFGNVTFALPSLHPRYAIPVNGGGSNHTLEFTEATRTQEAHERTLAVSKGLATVGLRILLDNAFLQSVSMSAPS</sequence>
<comment type="caution">
    <text evidence="3">The sequence shown here is derived from an EMBL/GenBank/DDBJ whole genome shotgun (WGS) entry which is preliminary data.</text>
</comment>